<dbReference type="EMBL" id="WJKJ01000138">
    <property type="protein sequence ID" value="MBD3364403.1"/>
    <property type="molecule type" value="Genomic_DNA"/>
</dbReference>
<feature type="domain" description="UspA" evidence="2">
    <location>
        <begin position="1"/>
        <end position="144"/>
    </location>
</feature>
<dbReference type="PANTHER" id="PTHR46268">
    <property type="entry name" value="STRESS RESPONSE PROTEIN NHAX"/>
    <property type="match status" value="1"/>
</dbReference>
<gene>
    <name evidence="3" type="ORF">GF359_04215</name>
</gene>
<evidence type="ECO:0000313" key="4">
    <source>
        <dbReference type="Proteomes" id="UP000630660"/>
    </source>
</evidence>
<comment type="similarity">
    <text evidence="1">Belongs to the universal stress protein A family.</text>
</comment>
<sequence>MYKKILLATDFSDKSETARDVAINLVKGTKARITVVTVYHPSDIMKWHGVFLPSPEVQKYEQKVIKKMIAEKLHKYAKKIEKAGIKVDYVMKTGMVVNGILRAAKDAKADLIVIGSHSQRSLGDVILGGTAAGVQAKAKIPVLIACCKV</sequence>
<dbReference type="InterPro" id="IPR014729">
    <property type="entry name" value="Rossmann-like_a/b/a_fold"/>
</dbReference>
<dbReference type="PANTHER" id="PTHR46268:SF6">
    <property type="entry name" value="UNIVERSAL STRESS PROTEIN UP12"/>
    <property type="match status" value="1"/>
</dbReference>
<evidence type="ECO:0000256" key="1">
    <source>
        <dbReference type="ARBA" id="ARBA00008791"/>
    </source>
</evidence>
<proteinExistence type="inferred from homology"/>
<feature type="non-terminal residue" evidence="3">
    <location>
        <position position="149"/>
    </location>
</feature>
<dbReference type="CDD" id="cd00293">
    <property type="entry name" value="USP-like"/>
    <property type="match status" value="1"/>
</dbReference>
<dbReference type="Proteomes" id="UP000630660">
    <property type="component" value="Unassembled WGS sequence"/>
</dbReference>
<accession>A0A9D5K8Q6</accession>
<protein>
    <recommendedName>
        <fullName evidence="2">UspA domain-containing protein</fullName>
    </recommendedName>
</protein>
<name>A0A9D5K8Q6_UNCW3</name>
<dbReference type="InterPro" id="IPR006015">
    <property type="entry name" value="Universal_stress_UspA"/>
</dbReference>
<dbReference type="Gene3D" id="3.40.50.620">
    <property type="entry name" value="HUPs"/>
    <property type="match status" value="1"/>
</dbReference>
<dbReference type="PRINTS" id="PR01438">
    <property type="entry name" value="UNVRSLSTRESS"/>
</dbReference>
<dbReference type="InterPro" id="IPR006016">
    <property type="entry name" value="UspA"/>
</dbReference>
<dbReference type="SUPFAM" id="SSF52402">
    <property type="entry name" value="Adenine nucleotide alpha hydrolases-like"/>
    <property type="match status" value="1"/>
</dbReference>
<dbReference type="Pfam" id="PF00582">
    <property type="entry name" value="Usp"/>
    <property type="match status" value="1"/>
</dbReference>
<reference evidence="3" key="1">
    <citation type="submission" date="2019-11" db="EMBL/GenBank/DDBJ databases">
        <title>Microbial mats filling the niche in hypersaline microbial mats.</title>
        <authorList>
            <person name="Wong H.L."/>
            <person name="Macleod F.I."/>
            <person name="White R.A. III"/>
            <person name="Burns B.P."/>
        </authorList>
    </citation>
    <scope>NUCLEOTIDE SEQUENCE</scope>
    <source>
        <strain evidence="3">Bin_327</strain>
    </source>
</reference>
<comment type="caution">
    <text evidence="3">The sequence shown here is derived from an EMBL/GenBank/DDBJ whole genome shotgun (WGS) entry which is preliminary data.</text>
</comment>
<evidence type="ECO:0000259" key="2">
    <source>
        <dbReference type="Pfam" id="PF00582"/>
    </source>
</evidence>
<dbReference type="AlphaFoldDB" id="A0A9D5K8Q6"/>
<evidence type="ECO:0000313" key="3">
    <source>
        <dbReference type="EMBL" id="MBD3364403.1"/>
    </source>
</evidence>
<organism evidence="3 4">
    <name type="scientific">candidate division WOR-3 bacterium</name>
    <dbReference type="NCBI Taxonomy" id="2052148"/>
    <lineage>
        <taxon>Bacteria</taxon>
        <taxon>Bacteria division WOR-3</taxon>
    </lineage>
</organism>